<sequence length="275" mass="30882">MLEWTSDTWGKLMGPYGSGENVPMLLQQLMQEYNQETADELFQEYLFHQNTIYTVTYAAVPYLAKMARLTKDPEVQRDLFITCGIIEASRDKSDSTPYPTAWAELAEDVGASICEDIYSGYMEAIRDVASLSEEVVTHTALAPIDDVEKRYILIADSAFRGSYKVANMLLTFTAGDEYIAVCQECNQEVYLWPNEENGHIQAFAQDPVFEEEQQAQIVIPASQYLDEDQAMLADQVMAIGEHGLARHLPYLAGETNCPSCGVDIPIWQALLSIFD</sequence>
<dbReference type="AlphaFoldDB" id="A0AAX3X0N1"/>
<dbReference type="Proteomes" id="UP001178322">
    <property type="component" value="Chromosome"/>
</dbReference>
<dbReference type="RefSeq" id="WP_283872185.1">
    <property type="nucleotide sequence ID" value="NZ_CP126101.1"/>
</dbReference>
<gene>
    <name evidence="1" type="ORF">QNH24_11025</name>
</gene>
<dbReference type="EMBL" id="CP126101">
    <property type="protein sequence ID" value="WHY53738.1"/>
    <property type="molecule type" value="Genomic_DNA"/>
</dbReference>
<evidence type="ECO:0000313" key="2">
    <source>
        <dbReference type="Proteomes" id="UP001178322"/>
    </source>
</evidence>
<accession>A0AAX3X0N1</accession>
<evidence type="ECO:0000313" key="1">
    <source>
        <dbReference type="EMBL" id="WHY53738.1"/>
    </source>
</evidence>
<reference evidence="1" key="1">
    <citation type="submission" date="2023-05" db="EMBL/GenBank/DDBJ databases">
        <title>Comparative genomics of Bacillaceae isolates and their secondary metabolite potential.</title>
        <authorList>
            <person name="Song L."/>
            <person name="Nielsen L.J."/>
            <person name="Mohite O."/>
            <person name="Xu X."/>
            <person name="Weber T."/>
            <person name="Kovacs A.T."/>
        </authorList>
    </citation>
    <scope>NUCLEOTIDE SEQUENCE</scope>
    <source>
        <strain evidence="1">LY1</strain>
    </source>
</reference>
<proteinExistence type="predicted"/>
<organism evidence="1 2">
    <name type="scientific">Lysinibacillus pakistanensis</name>
    <dbReference type="NCBI Taxonomy" id="759811"/>
    <lineage>
        <taxon>Bacteria</taxon>
        <taxon>Bacillati</taxon>
        <taxon>Bacillota</taxon>
        <taxon>Bacilli</taxon>
        <taxon>Bacillales</taxon>
        <taxon>Bacillaceae</taxon>
        <taxon>Lysinibacillus</taxon>
    </lineage>
</organism>
<name>A0AAX3X0N1_9BACI</name>
<protein>
    <submittedName>
        <fullName evidence="1">Uncharacterized protein</fullName>
    </submittedName>
</protein>